<sequence>MKVFYSHKYGCNFFENNRTREDARKNLTLFSEMKKSPFSANTMDYSEEDGVSIHYDVCNYIKEIELFEPNGCFFIGDVDILGKSAEYLIKILELQHLKYIINEDYDGMSIADNTIKFFIPNLDEEGNIAKVEAVLIKMKDLN</sequence>
<dbReference type="Proteomes" id="UP001233360">
    <property type="component" value="Unassembled WGS sequence"/>
</dbReference>
<comment type="caution">
    <text evidence="1">The sequence shown here is derived from an EMBL/GenBank/DDBJ whole genome shotgun (WGS) entry which is preliminary data.</text>
</comment>
<keyword evidence="2" id="KW-1185">Reference proteome</keyword>
<accession>A0ABU0UV49</accession>
<dbReference type="EMBL" id="JAUTBK010000002">
    <property type="protein sequence ID" value="MDQ1208301.1"/>
    <property type="molecule type" value="Genomic_DNA"/>
</dbReference>
<reference evidence="1 2" key="1">
    <citation type="submission" date="2023-07" db="EMBL/GenBank/DDBJ databases">
        <title>Functional and genomic diversity of the sorghum phyllosphere microbiome.</title>
        <authorList>
            <person name="Shade A."/>
        </authorList>
    </citation>
    <scope>NUCLEOTIDE SEQUENCE [LARGE SCALE GENOMIC DNA]</scope>
    <source>
        <strain evidence="1 2">SORGH_AS_0887</strain>
    </source>
</reference>
<protein>
    <submittedName>
        <fullName evidence="1">Uncharacterized protein</fullName>
    </submittedName>
</protein>
<proteinExistence type="predicted"/>
<gene>
    <name evidence="1" type="ORF">QE380_001224</name>
</gene>
<evidence type="ECO:0000313" key="1">
    <source>
        <dbReference type="EMBL" id="MDQ1208301.1"/>
    </source>
</evidence>
<dbReference type="RefSeq" id="WP_307002724.1">
    <property type="nucleotide sequence ID" value="NZ_JAUTBK010000002.1"/>
</dbReference>
<name>A0ABU0UV49_ACIBI</name>
<organism evidence="1 2">
    <name type="scientific">Acinetobacter baylyi</name>
    <dbReference type="NCBI Taxonomy" id="202950"/>
    <lineage>
        <taxon>Bacteria</taxon>
        <taxon>Pseudomonadati</taxon>
        <taxon>Pseudomonadota</taxon>
        <taxon>Gammaproteobacteria</taxon>
        <taxon>Moraxellales</taxon>
        <taxon>Moraxellaceae</taxon>
        <taxon>Acinetobacter</taxon>
    </lineage>
</organism>
<evidence type="ECO:0000313" key="2">
    <source>
        <dbReference type="Proteomes" id="UP001233360"/>
    </source>
</evidence>